<accession>A0A2W1NHR2</accession>
<dbReference type="AlphaFoldDB" id="A0A2W1NHR2"/>
<name>A0A2W1NHR2_9FLAO</name>
<proteinExistence type="predicted"/>
<feature type="signal peptide" evidence="1">
    <location>
        <begin position="1"/>
        <end position="21"/>
    </location>
</feature>
<sequence>MKKMKLLLLGGLLFASQSIFGQFAPVKGFNFSQLEGKKLLVPTYAVSASFAKKMIKKGKLDDLASSEDKVAAYNRNWEEAMAESSYDASDYEITGYDRKKLIKEKNQEAILLYYYYDDYGNRTANLMVTHPKKKTIARVLTNGMDLSDKNDIRLMINMLNEALNTSVELENEGNKNYKGARNKYKENFVSFYEGIEDKTFLVPKSEHKNEKKATQRTADLKSALNSWKLSEYELTTTSEIENKRIEGDEDAYYWRDIPYYTQNILVVYHYNYIISADSDDVLFMFLGKSRLKPATLEKIESKMAKKYARYKSQLAK</sequence>
<dbReference type="Proteomes" id="UP000249248">
    <property type="component" value="Unassembled WGS sequence"/>
</dbReference>
<evidence type="ECO:0000313" key="3">
    <source>
        <dbReference type="Proteomes" id="UP000249248"/>
    </source>
</evidence>
<feature type="chain" id="PRO_5016099553" description="DUF4252 domain-containing protein" evidence="1">
    <location>
        <begin position="22"/>
        <end position="316"/>
    </location>
</feature>
<reference evidence="2 3" key="1">
    <citation type="submission" date="2018-06" db="EMBL/GenBank/DDBJ databases">
        <title>The draft genome sequence of Crocinitomix sp. SM1701.</title>
        <authorList>
            <person name="Zhang X."/>
        </authorList>
    </citation>
    <scope>NUCLEOTIDE SEQUENCE [LARGE SCALE GENOMIC DNA]</scope>
    <source>
        <strain evidence="2 3">SM1701</strain>
    </source>
</reference>
<protein>
    <recommendedName>
        <fullName evidence="4">DUF4252 domain-containing protein</fullName>
    </recommendedName>
</protein>
<evidence type="ECO:0000313" key="2">
    <source>
        <dbReference type="EMBL" id="PZE18623.1"/>
    </source>
</evidence>
<keyword evidence="1" id="KW-0732">Signal</keyword>
<organism evidence="2 3">
    <name type="scientific">Putridiphycobacter roseus</name>
    <dbReference type="NCBI Taxonomy" id="2219161"/>
    <lineage>
        <taxon>Bacteria</taxon>
        <taxon>Pseudomonadati</taxon>
        <taxon>Bacteroidota</taxon>
        <taxon>Flavobacteriia</taxon>
        <taxon>Flavobacteriales</taxon>
        <taxon>Crocinitomicaceae</taxon>
        <taxon>Putridiphycobacter</taxon>
    </lineage>
</organism>
<dbReference type="EMBL" id="QKSB01000001">
    <property type="protein sequence ID" value="PZE18623.1"/>
    <property type="molecule type" value="Genomic_DNA"/>
</dbReference>
<comment type="caution">
    <text evidence="2">The sequence shown here is derived from an EMBL/GenBank/DDBJ whole genome shotgun (WGS) entry which is preliminary data.</text>
</comment>
<gene>
    <name evidence="2" type="ORF">DNU06_01980</name>
</gene>
<evidence type="ECO:0008006" key="4">
    <source>
        <dbReference type="Google" id="ProtNLM"/>
    </source>
</evidence>
<evidence type="ECO:0000256" key="1">
    <source>
        <dbReference type="SAM" id="SignalP"/>
    </source>
</evidence>
<keyword evidence="3" id="KW-1185">Reference proteome</keyword>